<evidence type="ECO:0000313" key="4">
    <source>
        <dbReference type="Proteomes" id="UP000541154"/>
    </source>
</evidence>
<protein>
    <recommendedName>
        <fullName evidence="2">BZIP domain-containing protein</fullName>
    </recommendedName>
</protein>
<dbReference type="EMBL" id="SPNV01000137">
    <property type="protein sequence ID" value="KAF5860224.1"/>
    <property type="molecule type" value="Genomic_DNA"/>
</dbReference>
<organism evidence="3 4">
    <name type="scientific">Petromyces alliaceus</name>
    <name type="common">Aspergillus alliaceus</name>
    <dbReference type="NCBI Taxonomy" id="209559"/>
    <lineage>
        <taxon>Eukaryota</taxon>
        <taxon>Fungi</taxon>
        <taxon>Dikarya</taxon>
        <taxon>Ascomycota</taxon>
        <taxon>Pezizomycotina</taxon>
        <taxon>Eurotiomycetes</taxon>
        <taxon>Eurotiomycetidae</taxon>
        <taxon>Eurotiales</taxon>
        <taxon>Aspergillaceae</taxon>
        <taxon>Aspergillus</taxon>
        <taxon>Aspergillus subgen. Circumdati</taxon>
    </lineage>
</organism>
<evidence type="ECO:0000259" key="2">
    <source>
        <dbReference type="PROSITE" id="PS00036"/>
    </source>
</evidence>
<gene>
    <name evidence="3" type="ORF">ETB97_001813</name>
</gene>
<keyword evidence="4" id="KW-1185">Reference proteome</keyword>
<comment type="caution">
    <text evidence="3">The sequence shown here is derived from an EMBL/GenBank/DDBJ whole genome shotgun (WGS) entry which is preliminary data.</text>
</comment>
<dbReference type="InterPro" id="IPR052635">
    <property type="entry name" value="Sec_Metab_Biosynth_Reg"/>
</dbReference>
<feature type="region of interest" description="Disordered" evidence="1">
    <location>
        <begin position="1"/>
        <end position="44"/>
    </location>
</feature>
<name>A0A8H6A4W9_PETAA</name>
<proteinExistence type="predicted"/>
<dbReference type="Proteomes" id="UP000541154">
    <property type="component" value="Unassembled WGS sequence"/>
</dbReference>
<reference evidence="3 4" key="1">
    <citation type="submission" date="2019-04" db="EMBL/GenBank/DDBJ databases">
        <title>Aspergillus burnettii sp. nov., novel species from soil in southeast Queensland.</title>
        <authorList>
            <person name="Gilchrist C.L.M."/>
            <person name="Pitt J.I."/>
            <person name="Lange L."/>
            <person name="Lacey H.J."/>
            <person name="Vuong D."/>
            <person name="Midgley D.J."/>
            <person name="Greenfield P."/>
            <person name="Bradbury M."/>
            <person name="Lacey E."/>
            <person name="Busk P.K."/>
            <person name="Pilgaard B."/>
            <person name="Chooi Y.H."/>
            <person name="Piggott A.M."/>
        </authorList>
    </citation>
    <scope>NUCLEOTIDE SEQUENCE [LARGE SCALE GENOMIC DNA]</scope>
    <source>
        <strain evidence="3 4">FRR 5400</strain>
    </source>
</reference>
<evidence type="ECO:0000313" key="3">
    <source>
        <dbReference type="EMBL" id="KAF5860224.1"/>
    </source>
</evidence>
<feature type="compositionally biased region" description="Polar residues" evidence="1">
    <location>
        <begin position="7"/>
        <end position="17"/>
    </location>
</feature>
<dbReference type="SUPFAM" id="SSF57959">
    <property type="entry name" value="Leucine zipper domain"/>
    <property type="match status" value="1"/>
</dbReference>
<accession>A0A8H6A4W9</accession>
<evidence type="ECO:0000256" key="1">
    <source>
        <dbReference type="SAM" id="MobiDB-lite"/>
    </source>
</evidence>
<dbReference type="GO" id="GO:0003700">
    <property type="term" value="F:DNA-binding transcription factor activity"/>
    <property type="evidence" value="ECO:0007669"/>
    <property type="project" value="InterPro"/>
</dbReference>
<dbReference type="InterPro" id="IPR046347">
    <property type="entry name" value="bZIP_sf"/>
</dbReference>
<feature type="compositionally biased region" description="Basic and acidic residues" evidence="1">
    <location>
        <begin position="18"/>
        <end position="29"/>
    </location>
</feature>
<dbReference type="InterPro" id="IPR004827">
    <property type="entry name" value="bZIP"/>
</dbReference>
<dbReference type="CDD" id="cd14688">
    <property type="entry name" value="bZIP_YAP"/>
    <property type="match status" value="1"/>
</dbReference>
<dbReference type="PANTHER" id="PTHR39607">
    <property type="entry name" value="XANTHOCILLIN BIOSYNTHESIS CLUSTER TRANSCRIPTION FACTOR XANC-RELATED"/>
    <property type="match status" value="1"/>
</dbReference>
<sequence>MRAQSAAEDQNANGATSDKQEQDPIERRRLQNRLSQRNHRRKIRDRIAKLQERVIASELRAAASLNGWSYHHPTAPLPVVQAPSFDIDRKSLSPAAEMMPAVNSPCLPYSTGACYSCNIQSPTPIVPSQYSPSFPQIEATAKDVDSSSSSPPPVLINSNVCSPGTSPVNLDMPQNASSNYAALDINGQFPQAEPWNLYAQYSQSNLYYIATEASLPHIMQMLDNGQSRAKAVILLQPNLQVAGVPPPSRSQPQSPREQVAATSAFNMHGLTCQCHTQSLLSESPVDWTHPGASTSICPLHSPSPLDGHQQRMP</sequence>
<dbReference type="PROSITE" id="PS00036">
    <property type="entry name" value="BZIP_BASIC"/>
    <property type="match status" value="1"/>
</dbReference>
<dbReference type="PANTHER" id="PTHR39607:SF3">
    <property type="entry name" value="BZIP DOMAIN-CONTAINING PROTEIN"/>
    <property type="match status" value="1"/>
</dbReference>
<feature type="domain" description="BZIP" evidence="2">
    <location>
        <begin position="27"/>
        <end position="42"/>
    </location>
</feature>
<dbReference type="AlphaFoldDB" id="A0A8H6A4W9"/>